<feature type="region of interest" description="Disordered" evidence="1">
    <location>
        <begin position="80"/>
        <end position="104"/>
    </location>
</feature>
<dbReference type="EMBL" id="AOPZ01000010">
    <property type="protein sequence ID" value="EPH46631.1"/>
    <property type="molecule type" value="Genomic_DNA"/>
</dbReference>
<name>S3ZT98_9ACTN</name>
<evidence type="ECO:0000313" key="2">
    <source>
        <dbReference type="EMBL" id="EPH46631.1"/>
    </source>
</evidence>
<proteinExistence type="predicted"/>
<dbReference type="OrthoDB" id="4485313at2"/>
<evidence type="ECO:0000256" key="1">
    <source>
        <dbReference type="SAM" id="MobiDB-lite"/>
    </source>
</evidence>
<keyword evidence="3" id="KW-1185">Reference proteome</keyword>
<accession>S3ZT98</accession>
<dbReference type="RefSeq" id="WP_016638429.1">
    <property type="nucleotide sequence ID" value="NZ_AOPZ01000010.1"/>
</dbReference>
<reference evidence="2 3" key="1">
    <citation type="submission" date="2013-02" db="EMBL/GenBank/DDBJ databases">
        <title>Draft Genome Sequence of Streptomyces aurantiacus, Which Produces Setomimycin.</title>
        <authorList>
            <person name="Gruening B.A."/>
            <person name="Praeg A."/>
            <person name="Erxleben A."/>
            <person name="Guenther S."/>
            <person name="Mueller M."/>
        </authorList>
    </citation>
    <scope>NUCLEOTIDE SEQUENCE [LARGE SCALE GENOMIC DNA]</scope>
    <source>
        <strain evidence="2 3">JA 4570</strain>
    </source>
</reference>
<dbReference type="PATRIC" id="fig|1286094.4.peg.290"/>
<comment type="caution">
    <text evidence="2">The sequence shown here is derived from an EMBL/GenBank/DDBJ whole genome shotgun (WGS) entry which is preliminary data.</text>
</comment>
<dbReference type="AlphaFoldDB" id="S3ZT98"/>
<sequence>MQIPVSHHQYELLDTDAEAPLERIDDRRAGNGLVSVNTEGTHASVKTGTPHGDLDVTFDIQPAEAQADFGDWEEVVEASLYSSGDGPLAGDPVTPHSARLDERT</sequence>
<gene>
    <name evidence="2" type="ORF">STRAU_0295</name>
</gene>
<evidence type="ECO:0000313" key="3">
    <source>
        <dbReference type="Proteomes" id="UP000014629"/>
    </source>
</evidence>
<organism evidence="2 3">
    <name type="scientific">Streptomyces aurantiacus JA 4570</name>
    <dbReference type="NCBI Taxonomy" id="1286094"/>
    <lineage>
        <taxon>Bacteria</taxon>
        <taxon>Bacillati</taxon>
        <taxon>Actinomycetota</taxon>
        <taxon>Actinomycetes</taxon>
        <taxon>Kitasatosporales</taxon>
        <taxon>Streptomycetaceae</taxon>
        <taxon>Streptomyces</taxon>
        <taxon>Streptomyces aurantiacus group</taxon>
    </lineage>
</organism>
<dbReference type="Proteomes" id="UP000014629">
    <property type="component" value="Unassembled WGS sequence"/>
</dbReference>
<protein>
    <submittedName>
        <fullName evidence="2">Uncharacterized protein</fullName>
    </submittedName>
</protein>